<comment type="caution">
    <text evidence="1">The sequence shown here is derived from an EMBL/GenBank/DDBJ whole genome shotgun (WGS) entry which is preliminary data.</text>
</comment>
<keyword evidence="2" id="KW-1185">Reference proteome</keyword>
<reference evidence="1 2" key="1">
    <citation type="submission" date="2023-07" db="EMBL/GenBank/DDBJ databases">
        <title>Sequencing the genomes of 1000 actinobacteria strains.</title>
        <authorList>
            <person name="Klenk H.-P."/>
        </authorList>
    </citation>
    <scope>NUCLEOTIDE SEQUENCE [LARGE SCALE GENOMIC DNA]</scope>
    <source>
        <strain evidence="1 2">DSM 17163</strain>
    </source>
</reference>
<gene>
    <name evidence="1" type="ORF">J2S70_001634</name>
</gene>
<protein>
    <submittedName>
        <fullName evidence="1">Component of toxin-antitoxin plasmid stabilization module</fullName>
    </submittedName>
</protein>
<name>A0ABT9NI40_9ACTO</name>
<dbReference type="EMBL" id="JAUSQX010000001">
    <property type="protein sequence ID" value="MDP9807052.1"/>
    <property type="molecule type" value="Genomic_DNA"/>
</dbReference>
<evidence type="ECO:0000313" key="1">
    <source>
        <dbReference type="EMBL" id="MDP9807052.1"/>
    </source>
</evidence>
<evidence type="ECO:0000313" key="2">
    <source>
        <dbReference type="Proteomes" id="UP001243212"/>
    </source>
</evidence>
<sequence length="39" mass="4560">MFVEILTSCLFDAWLDKLKDKHAQRRISYALARCEAMGE</sequence>
<organism evidence="1 2">
    <name type="scientific">Trueperella bonasi</name>
    <dbReference type="NCBI Taxonomy" id="312286"/>
    <lineage>
        <taxon>Bacteria</taxon>
        <taxon>Bacillati</taxon>
        <taxon>Actinomycetota</taxon>
        <taxon>Actinomycetes</taxon>
        <taxon>Actinomycetales</taxon>
        <taxon>Actinomycetaceae</taxon>
        <taxon>Trueperella</taxon>
    </lineage>
</organism>
<proteinExistence type="predicted"/>
<dbReference type="Proteomes" id="UP001243212">
    <property type="component" value="Unassembled WGS sequence"/>
</dbReference>
<accession>A0ABT9NI40</accession>